<reference evidence="1 2" key="1">
    <citation type="journal article" date="2019" name="Commun. Biol.">
        <title>The bagworm genome reveals a unique fibroin gene that provides high tensile strength.</title>
        <authorList>
            <person name="Kono N."/>
            <person name="Nakamura H."/>
            <person name="Ohtoshi R."/>
            <person name="Tomita M."/>
            <person name="Numata K."/>
            <person name="Arakawa K."/>
        </authorList>
    </citation>
    <scope>NUCLEOTIDE SEQUENCE [LARGE SCALE GENOMIC DNA]</scope>
</reference>
<sequence>MVPAKNRCDLSANDRRMSINYLVNIPKLKGRENYDDWCFAVENGLVLEGMADAIKEISSPTAATAQKSYDIKARA</sequence>
<protein>
    <submittedName>
        <fullName evidence="1">Uncharacterized protein</fullName>
    </submittedName>
</protein>
<proteinExistence type="predicted"/>
<evidence type="ECO:0000313" key="1">
    <source>
        <dbReference type="EMBL" id="GBP67195.1"/>
    </source>
</evidence>
<name>A0A4C1XYB5_EUMVA</name>
<evidence type="ECO:0000313" key="2">
    <source>
        <dbReference type="Proteomes" id="UP000299102"/>
    </source>
</evidence>
<dbReference type="AlphaFoldDB" id="A0A4C1XYB5"/>
<organism evidence="1 2">
    <name type="scientific">Eumeta variegata</name>
    <name type="common">Bagworm moth</name>
    <name type="synonym">Eumeta japonica</name>
    <dbReference type="NCBI Taxonomy" id="151549"/>
    <lineage>
        <taxon>Eukaryota</taxon>
        <taxon>Metazoa</taxon>
        <taxon>Ecdysozoa</taxon>
        <taxon>Arthropoda</taxon>
        <taxon>Hexapoda</taxon>
        <taxon>Insecta</taxon>
        <taxon>Pterygota</taxon>
        <taxon>Neoptera</taxon>
        <taxon>Endopterygota</taxon>
        <taxon>Lepidoptera</taxon>
        <taxon>Glossata</taxon>
        <taxon>Ditrysia</taxon>
        <taxon>Tineoidea</taxon>
        <taxon>Psychidae</taxon>
        <taxon>Oiketicinae</taxon>
        <taxon>Eumeta</taxon>
    </lineage>
</organism>
<keyword evidence="2" id="KW-1185">Reference proteome</keyword>
<dbReference type="EMBL" id="BGZK01000975">
    <property type="protein sequence ID" value="GBP67195.1"/>
    <property type="molecule type" value="Genomic_DNA"/>
</dbReference>
<dbReference type="Proteomes" id="UP000299102">
    <property type="component" value="Unassembled WGS sequence"/>
</dbReference>
<gene>
    <name evidence="1" type="ORF">EVAR_42074_1</name>
</gene>
<accession>A0A4C1XYB5</accession>
<dbReference type="OrthoDB" id="7920740at2759"/>
<comment type="caution">
    <text evidence="1">The sequence shown here is derived from an EMBL/GenBank/DDBJ whole genome shotgun (WGS) entry which is preliminary data.</text>
</comment>